<dbReference type="EMBL" id="BKAW01000003">
    <property type="protein sequence ID" value="GEQ01918.1"/>
    <property type="molecule type" value="Genomic_DNA"/>
</dbReference>
<dbReference type="Gene3D" id="3.20.20.70">
    <property type="entry name" value="Aldolase class I"/>
    <property type="match status" value="1"/>
</dbReference>
<dbReference type="HAMAP" id="MF_00214">
    <property type="entry name" value="AroD"/>
    <property type="match status" value="1"/>
</dbReference>
<keyword evidence="3 5" id="KW-0456">Lyase</keyword>
<evidence type="ECO:0000256" key="1">
    <source>
        <dbReference type="ARBA" id="ARBA00001864"/>
    </source>
</evidence>
<dbReference type="GO" id="GO:0009423">
    <property type="term" value="P:chorismate biosynthetic process"/>
    <property type="evidence" value="ECO:0007669"/>
    <property type="project" value="UniProtKB-UniRule"/>
</dbReference>
<dbReference type="GO" id="GO:0009073">
    <property type="term" value="P:aromatic amino acid family biosynthetic process"/>
    <property type="evidence" value="ECO:0007669"/>
    <property type="project" value="UniProtKB-KW"/>
</dbReference>
<feature type="active site" description="Schiff-base intermediate with substrate" evidence="5">
    <location>
        <position position="160"/>
    </location>
</feature>
<reference evidence="6 7" key="1">
    <citation type="submission" date="2019-07" db="EMBL/GenBank/DDBJ databases">
        <title>Whole genome shotgun sequence of Staphylococcus cohnii subsp. urealyticus NBRC 109766.</title>
        <authorList>
            <person name="Hosoyama A."/>
            <person name="Uohara A."/>
            <person name="Ohji S."/>
            <person name="Ichikawa N."/>
        </authorList>
    </citation>
    <scope>NUCLEOTIDE SEQUENCE [LARGE SCALE GENOMIC DNA]</scope>
    <source>
        <strain evidence="6 7">NBRC 109766</strain>
    </source>
</reference>
<dbReference type="PANTHER" id="PTHR43699:SF1">
    <property type="entry name" value="3-DEHYDROQUINATE DEHYDRATASE"/>
    <property type="match status" value="1"/>
</dbReference>
<dbReference type="NCBIfam" id="TIGR01093">
    <property type="entry name" value="aroD"/>
    <property type="match status" value="1"/>
</dbReference>
<organism evidence="6 7">
    <name type="scientific">Staphylococcus ureilyticus</name>
    <name type="common">Staphylococcus cohnii subsp. urealyticus</name>
    <dbReference type="NCBI Taxonomy" id="94138"/>
    <lineage>
        <taxon>Bacteria</taxon>
        <taxon>Bacillati</taxon>
        <taxon>Bacillota</taxon>
        <taxon>Bacilli</taxon>
        <taxon>Bacillales</taxon>
        <taxon>Staphylococcaceae</taxon>
        <taxon>Staphylococcus</taxon>
        <taxon>Staphylococcus cohnii species complex</taxon>
    </lineage>
</organism>
<dbReference type="AlphaFoldDB" id="A0AB34AFC2"/>
<dbReference type="Proteomes" id="UP000321839">
    <property type="component" value="Unassembled WGS sequence"/>
</dbReference>
<evidence type="ECO:0000256" key="2">
    <source>
        <dbReference type="ARBA" id="ARBA00023141"/>
    </source>
</evidence>
<comment type="subunit">
    <text evidence="5">Homodimer.</text>
</comment>
<dbReference type="InterPro" id="IPR001381">
    <property type="entry name" value="DHquinase_I"/>
</dbReference>
<comment type="function">
    <text evidence="5">Involved in the third step of the chorismate pathway, which leads to the biosynthesis of aromatic amino acids. Catalyzes the cis-dehydration of 3-dehydroquinate (DHQ) and introduces the first double bond of the aromatic ring to yield 3-dehydroshikimate.</text>
</comment>
<feature type="binding site" evidence="5">
    <location>
        <begin position="35"/>
        <end position="37"/>
    </location>
    <ligand>
        <name>3-dehydroquinate</name>
        <dbReference type="ChEBI" id="CHEBI:32364"/>
    </ligand>
</feature>
<dbReference type="InterPro" id="IPR013785">
    <property type="entry name" value="Aldolase_TIM"/>
</dbReference>
<keyword evidence="5" id="KW-0028">Amino-acid biosynthesis</keyword>
<feature type="binding site" evidence="5">
    <location>
        <position position="70"/>
    </location>
    <ligand>
        <name>3-dehydroquinate</name>
        <dbReference type="ChEBI" id="CHEBI:32364"/>
    </ligand>
</feature>
<dbReference type="RefSeq" id="WP_103161264.1">
    <property type="nucleotide sequence ID" value="NZ_BKAW01000003.1"/>
</dbReference>
<comment type="caution">
    <text evidence="6">The sequence shown here is derived from an EMBL/GenBank/DDBJ whole genome shotgun (WGS) entry which is preliminary data.</text>
</comment>
<keyword evidence="2 5" id="KW-0057">Aromatic amino acid biosynthesis</keyword>
<dbReference type="InterPro" id="IPR050146">
    <property type="entry name" value="Type-I_3-dehydroquinase"/>
</dbReference>
<gene>
    <name evidence="5 6" type="primary">aroD</name>
    <name evidence="6" type="ORF">SCO02_03590</name>
</gene>
<accession>A0AB34AFC2</accession>
<comment type="pathway">
    <text evidence="5">Metabolic intermediate biosynthesis; chorismate biosynthesis; chorismate from D-erythrose 4-phosphate and phosphoenolpyruvate: step 3/7.</text>
</comment>
<dbReference type="FunFam" id="3.20.20.70:FF:000047">
    <property type="entry name" value="3-dehydroquinate dehydratase"/>
    <property type="match status" value="1"/>
</dbReference>
<dbReference type="GO" id="GO:0003855">
    <property type="term" value="F:3-dehydroquinate dehydratase activity"/>
    <property type="evidence" value="ECO:0007669"/>
    <property type="project" value="UniProtKB-UniRule"/>
</dbReference>
<protein>
    <recommendedName>
        <fullName evidence="5">3-dehydroquinate dehydratase</fullName>
        <shortName evidence="5">3-dehydroquinase</shortName>
        <ecNumber evidence="5">4.2.1.10</ecNumber>
    </recommendedName>
    <alternativeName>
        <fullName evidence="5">Type I DHQase</fullName>
    </alternativeName>
    <alternativeName>
        <fullName evidence="5">Type I dehydroquinase</fullName>
        <shortName evidence="5">DHQ1</shortName>
    </alternativeName>
</protein>
<dbReference type="SUPFAM" id="SSF51569">
    <property type="entry name" value="Aldolase"/>
    <property type="match status" value="1"/>
</dbReference>
<dbReference type="GO" id="GO:0008652">
    <property type="term" value="P:amino acid biosynthetic process"/>
    <property type="evidence" value="ECO:0007669"/>
    <property type="project" value="UniProtKB-KW"/>
</dbReference>
<evidence type="ECO:0000256" key="3">
    <source>
        <dbReference type="ARBA" id="ARBA00023239"/>
    </source>
</evidence>
<dbReference type="EC" id="4.2.1.10" evidence="5"/>
<evidence type="ECO:0000313" key="6">
    <source>
        <dbReference type="EMBL" id="GEQ01918.1"/>
    </source>
</evidence>
<feature type="binding site" evidence="5">
    <location>
        <position position="202"/>
    </location>
    <ligand>
        <name>3-dehydroquinate</name>
        <dbReference type="ChEBI" id="CHEBI:32364"/>
    </ligand>
</feature>
<evidence type="ECO:0000313" key="7">
    <source>
        <dbReference type="Proteomes" id="UP000321839"/>
    </source>
</evidence>
<feature type="binding site" evidence="5">
    <location>
        <position position="225"/>
    </location>
    <ligand>
        <name>3-dehydroquinate</name>
        <dbReference type="ChEBI" id="CHEBI:32364"/>
    </ligand>
</feature>
<name>A0AB34AFC2_STAUR</name>
<dbReference type="CDD" id="cd00502">
    <property type="entry name" value="DHQase_I"/>
    <property type="match status" value="1"/>
</dbReference>
<evidence type="ECO:0000256" key="4">
    <source>
        <dbReference type="ARBA" id="ARBA00023270"/>
    </source>
</evidence>
<dbReference type="GO" id="GO:0046279">
    <property type="term" value="P:3,4-dihydroxybenzoate biosynthetic process"/>
    <property type="evidence" value="ECO:0007669"/>
    <property type="project" value="UniProtKB-ARBA"/>
</dbReference>
<feature type="active site" description="Proton donor/acceptor" evidence="5">
    <location>
        <position position="133"/>
    </location>
</feature>
<evidence type="ECO:0000256" key="5">
    <source>
        <dbReference type="HAMAP-Rule" id="MF_00214"/>
    </source>
</evidence>
<proteinExistence type="inferred from homology"/>
<sequence length="239" mass="27016">MSEVKIAVTIEPENKISQTFLHELVKYQTSIDIIELRVDHWATPEINDIANVIDKLYELNLNKKLLVTYRTQSQGGKGDLTFDSYIKLLESIIKIDHVDMIDVEFEINQQSQYILNLIDQAHKNNIEVILSYHDFQKTPALTQLKHLYVKMHQMNPDYLKVAVMPLSKEDVLNLLYALSATVDTVPQQVIGIAMSKLGTISRTAQGLFGGAVSYGCLDNPKAPGQIQVETLSAQLKLYQ</sequence>
<comment type="caution">
    <text evidence="5">Lacks conserved residue(s) required for the propagation of feature annotation.</text>
</comment>
<dbReference type="PANTHER" id="PTHR43699">
    <property type="entry name" value="3-DEHYDROQUINATE DEHYDRATASE"/>
    <property type="match status" value="1"/>
</dbReference>
<comment type="catalytic activity">
    <reaction evidence="1 5">
        <text>3-dehydroquinate = 3-dehydroshikimate + H2O</text>
        <dbReference type="Rhea" id="RHEA:21096"/>
        <dbReference type="ChEBI" id="CHEBI:15377"/>
        <dbReference type="ChEBI" id="CHEBI:16630"/>
        <dbReference type="ChEBI" id="CHEBI:32364"/>
        <dbReference type="EC" id="4.2.1.10"/>
    </reaction>
</comment>
<dbReference type="Pfam" id="PF01487">
    <property type="entry name" value="DHquinase_I"/>
    <property type="match status" value="1"/>
</dbReference>
<keyword evidence="7" id="KW-1185">Reference proteome</keyword>
<keyword evidence="4 5" id="KW-0704">Schiff base</keyword>
<comment type="similarity">
    <text evidence="5">Belongs to the type-I 3-dehydroquinase family.</text>
</comment>